<dbReference type="EMBL" id="CAMXCT010005360">
    <property type="protein sequence ID" value="CAI4012155.1"/>
    <property type="molecule type" value="Genomic_DNA"/>
</dbReference>
<evidence type="ECO:0000313" key="1">
    <source>
        <dbReference type="EMBL" id="CAI4012155.1"/>
    </source>
</evidence>
<dbReference type="EMBL" id="CAMXCT020005360">
    <property type="protein sequence ID" value="CAL1165530.1"/>
    <property type="molecule type" value="Genomic_DNA"/>
</dbReference>
<keyword evidence="2" id="KW-0347">Helicase</keyword>
<proteinExistence type="predicted"/>
<keyword evidence="3" id="KW-1185">Reference proteome</keyword>
<name>A0A9P1DKW2_9DINO</name>
<accession>A0A9P1DKW2</accession>
<reference evidence="1" key="1">
    <citation type="submission" date="2022-10" db="EMBL/GenBank/DDBJ databases">
        <authorList>
            <person name="Chen Y."/>
            <person name="Dougan E. K."/>
            <person name="Chan C."/>
            <person name="Rhodes N."/>
            <person name="Thang M."/>
        </authorList>
    </citation>
    <scope>NUCLEOTIDE SEQUENCE</scope>
</reference>
<sequence length="232" mass="26495">MALDDQKQSKNLIKELQKPCAVCRRCEQALQLDAFAHEQWEQVRVNMPALCVACKKGQEMKHKRKLNANSQVIYMCTGCNQNHLAAAFPRAQLLQAHAETQRQCLKCLQVQRTEMRCCRCSTAKHSESFRPKWSPCLWMASCACSAKMNCSRQRASLWGMATSLVKICANIYPDVVGKGQGQGRSCMNCPTRERRKVGEQTCRKAACKRKWIEEEHPEDGKRPPRYCPACRQ</sequence>
<organism evidence="1">
    <name type="scientific">Cladocopium goreaui</name>
    <dbReference type="NCBI Taxonomy" id="2562237"/>
    <lineage>
        <taxon>Eukaryota</taxon>
        <taxon>Sar</taxon>
        <taxon>Alveolata</taxon>
        <taxon>Dinophyceae</taxon>
        <taxon>Suessiales</taxon>
        <taxon>Symbiodiniaceae</taxon>
        <taxon>Cladocopium</taxon>
    </lineage>
</organism>
<dbReference type="GO" id="GO:0004386">
    <property type="term" value="F:helicase activity"/>
    <property type="evidence" value="ECO:0007669"/>
    <property type="project" value="UniProtKB-KW"/>
</dbReference>
<comment type="caution">
    <text evidence="1">The sequence shown here is derived from an EMBL/GenBank/DDBJ whole genome shotgun (WGS) entry which is preliminary data.</text>
</comment>
<protein>
    <submittedName>
        <fullName evidence="2">ATP-dependent DNA helicase</fullName>
    </submittedName>
</protein>
<evidence type="ECO:0000313" key="2">
    <source>
        <dbReference type="EMBL" id="CAL4799467.1"/>
    </source>
</evidence>
<dbReference type="EMBL" id="CAMXCT030005360">
    <property type="protein sequence ID" value="CAL4799467.1"/>
    <property type="molecule type" value="Genomic_DNA"/>
</dbReference>
<reference evidence="2 3" key="2">
    <citation type="submission" date="2024-05" db="EMBL/GenBank/DDBJ databases">
        <authorList>
            <person name="Chen Y."/>
            <person name="Shah S."/>
            <person name="Dougan E. K."/>
            <person name="Thang M."/>
            <person name="Chan C."/>
        </authorList>
    </citation>
    <scope>NUCLEOTIDE SEQUENCE [LARGE SCALE GENOMIC DNA]</scope>
</reference>
<keyword evidence="2" id="KW-0067">ATP-binding</keyword>
<dbReference type="Proteomes" id="UP001152797">
    <property type="component" value="Unassembled WGS sequence"/>
</dbReference>
<evidence type="ECO:0000313" key="3">
    <source>
        <dbReference type="Proteomes" id="UP001152797"/>
    </source>
</evidence>
<keyword evidence="2" id="KW-0547">Nucleotide-binding</keyword>
<keyword evidence="2" id="KW-0378">Hydrolase</keyword>
<gene>
    <name evidence="1" type="ORF">C1SCF055_LOCUS37251</name>
</gene>
<dbReference type="AlphaFoldDB" id="A0A9P1DKW2"/>